<dbReference type="Proteomes" id="UP000310529">
    <property type="component" value="Chromosome"/>
</dbReference>
<evidence type="ECO:0000313" key="1">
    <source>
        <dbReference type="EMBL" id="QCH92255.1"/>
    </source>
</evidence>
<reference evidence="1 2" key="1">
    <citation type="submission" date="2018-08" db="EMBL/GenBank/DDBJ databases">
        <title>Food and Water Consortium WGS.</title>
        <authorList>
            <person name="Tyson S."/>
            <person name="Peterson C.-L."/>
            <person name="Olson A."/>
            <person name="Tyler S."/>
            <person name="Cabral J."/>
            <person name="Lynch T."/>
            <person name="Knox N."/>
            <person name="Van Domselaar G."/>
            <person name="Graham M."/>
        </authorList>
    </citation>
    <scope>NUCLEOTIDE SEQUENCE [LARGE SCALE GENOMIC DNA]</scope>
    <source>
        <strain evidence="1 2">FWSEC0002</strain>
    </source>
</reference>
<gene>
    <name evidence="1" type="ORF">CCU01_004770</name>
</gene>
<accession>A0A4V1DR27</accession>
<proteinExistence type="predicted"/>
<dbReference type="EMBL" id="CP031919">
    <property type="protein sequence ID" value="QCH92255.1"/>
    <property type="molecule type" value="Genomic_DNA"/>
</dbReference>
<protein>
    <submittedName>
        <fullName evidence="1">Uncharacterized protein</fullName>
    </submittedName>
</protein>
<name>A0A4V1DR27_ECOLX</name>
<organism evidence="1 2">
    <name type="scientific">Escherichia coli O145:NM</name>
    <dbReference type="NCBI Taxonomy" id="991919"/>
    <lineage>
        <taxon>Bacteria</taxon>
        <taxon>Pseudomonadati</taxon>
        <taxon>Pseudomonadota</taxon>
        <taxon>Gammaproteobacteria</taxon>
        <taxon>Enterobacterales</taxon>
        <taxon>Enterobacteriaceae</taxon>
        <taxon>Escherichia</taxon>
    </lineage>
</organism>
<dbReference type="AlphaFoldDB" id="A0A4V1DR27"/>
<evidence type="ECO:0000313" key="2">
    <source>
        <dbReference type="Proteomes" id="UP000310529"/>
    </source>
</evidence>
<sequence length="192" mass="21455">MGTFSQSRRNQQFSRSQTGAEFCGEGRVYQMIMLKKMLSLLLLGCLISQSFFCVAETYGLPELREQQFSLTDTGQIAAEIITGDILSKVDKNISGSIKLSWSDEQYAPAAKHLRDMLIEGGIAPEKVLLDHASGGFSSTTNGIKILIQEIVMKLPECNYRAQGYRFDYHDEMGCAINNTRSSSIINPYKLNY</sequence>